<name>A0ABV0BDT0_9SPHN</name>
<gene>
    <name evidence="2" type="ORF">TPR58_21195</name>
</gene>
<proteinExistence type="predicted"/>
<dbReference type="InterPro" id="IPR007803">
    <property type="entry name" value="Asp/Arg/Pro-Hydrxlase"/>
</dbReference>
<dbReference type="EMBL" id="JBDIZK010000016">
    <property type="protein sequence ID" value="MEN3749703.1"/>
    <property type="molecule type" value="Genomic_DNA"/>
</dbReference>
<reference evidence="2 3" key="1">
    <citation type="submission" date="2024-05" db="EMBL/GenBank/DDBJ databases">
        <title>Sphingomonas sp. HF-S3 16S ribosomal RNA gene Genome sequencing and assembly.</title>
        <authorList>
            <person name="Lee H."/>
        </authorList>
    </citation>
    <scope>NUCLEOTIDE SEQUENCE [LARGE SCALE GENOMIC DNA]</scope>
    <source>
        <strain evidence="2 3">HF-S3</strain>
    </source>
</reference>
<dbReference type="Gene3D" id="2.60.120.330">
    <property type="entry name" value="B-lactam Antibiotic, Isopenicillin N Synthase, Chain"/>
    <property type="match status" value="1"/>
</dbReference>
<dbReference type="SUPFAM" id="SSF51197">
    <property type="entry name" value="Clavaminate synthase-like"/>
    <property type="match status" value="1"/>
</dbReference>
<comment type="caution">
    <text evidence="2">The sequence shown here is derived from an EMBL/GenBank/DDBJ whole genome shotgun (WGS) entry which is preliminary data.</text>
</comment>
<dbReference type="RefSeq" id="WP_346248751.1">
    <property type="nucleotide sequence ID" value="NZ_JBDIZK010000016.1"/>
</dbReference>
<accession>A0ABV0BDT0</accession>
<dbReference type="Pfam" id="PF05118">
    <property type="entry name" value="Asp_Arg_Hydrox"/>
    <property type="match status" value="1"/>
</dbReference>
<keyword evidence="3" id="KW-1185">Reference proteome</keyword>
<organism evidence="2 3">
    <name type="scientific">Sphingomonas rustica</name>
    <dbReference type="NCBI Taxonomy" id="3103142"/>
    <lineage>
        <taxon>Bacteria</taxon>
        <taxon>Pseudomonadati</taxon>
        <taxon>Pseudomonadota</taxon>
        <taxon>Alphaproteobacteria</taxon>
        <taxon>Sphingomonadales</taxon>
        <taxon>Sphingomonadaceae</taxon>
        <taxon>Sphingomonas</taxon>
    </lineage>
</organism>
<evidence type="ECO:0000313" key="3">
    <source>
        <dbReference type="Proteomes" id="UP001427805"/>
    </source>
</evidence>
<evidence type="ECO:0000259" key="1">
    <source>
        <dbReference type="Pfam" id="PF05118"/>
    </source>
</evidence>
<evidence type="ECO:0000313" key="2">
    <source>
        <dbReference type="EMBL" id="MEN3749703.1"/>
    </source>
</evidence>
<dbReference type="Proteomes" id="UP001427805">
    <property type="component" value="Unassembled WGS sequence"/>
</dbReference>
<dbReference type="InterPro" id="IPR027443">
    <property type="entry name" value="IPNS-like_sf"/>
</dbReference>
<protein>
    <submittedName>
        <fullName evidence="2">Aspartyl/asparaginyl beta-hydroxylase domain-containing protein</fullName>
    </submittedName>
</protein>
<feature type="domain" description="Aspartyl/asparaginy/proline hydroxylase" evidence="1">
    <location>
        <begin position="93"/>
        <end position="176"/>
    </location>
</feature>
<sequence>MRLPQAVVPLFSWPLDAILAALPGEEDPLWELWSRRQERFPAHRSTRTIRFIWLESLEPGVAPAIERVDDASPELQAAVLACGEAIAGHHGGRVARLMLTEMAPDTAIPRHVDAGDLLTHTHRCHLAVVTNPRVRFEVGDESFHFAAGQVYEFDNLRRHAVVNMGDSRRVHLICNVLPAERSLPEPAIDIII</sequence>